<dbReference type="EMBL" id="JACHEM010000016">
    <property type="protein sequence ID" value="MBB6438918.1"/>
    <property type="molecule type" value="Genomic_DNA"/>
</dbReference>
<evidence type="ECO:0000256" key="3">
    <source>
        <dbReference type="SAM" id="MobiDB-lite"/>
    </source>
</evidence>
<dbReference type="PANTHER" id="PTHR11019:SF199">
    <property type="entry name" value="HTH-TYPE TRANSCRIPTIONAL REGULATOR NIMR"/>
    <property type="match status" value="1"/>
</dbReference>
<dbReference type="Gene3D" id="1.10.10.60">
    <property type="entry name" value="Homeodomain-like"/>
    <property type="match status" value="1"/>
</dbReference>
<dbReference type="InterPro" id="IPR018060">
    <property type="entry name" value="HTH_AraC"/>
</dbReference>
<dbReference type="GO" id="GO:0003700">
    <property type="term" value="F:DNA-binding transcription factor activity"/>
    <property type="evidence" value="ECO:0007669"/>
    <property type="project" value="InterPro"/>
</dbReference>
<keyword evidence="6" id="KW-1185">Reference proteome</keyword>
<organism evidence="5 6">
    <name type="scientific">Streptomyces candidus</name>
    <dbReference type="NCBI Taxonomy" id="67283"/>
    <lineage>
        <taxon>Bacteria</taxon>
        <taxon>Bacillati</taxon>
        <taxon>Actinomycetota</taxon>
        <taxon>Actinomycetes</taxon>
        <taxon>Kitasatosporales</taxon>
        <taxon>Streptomycetaceae</taxon>
        <taxon>Streptomyces</taxon>
    </lineage>
</organism>
<dbReference type="GO" id="GO:0043565">
    <property type="term" value="F:sequence-specific DNA binding"/>
    <property type="evidence" value="ECO:0007669"/>
    <property type="project" value="InterPro"/>
</dbReference>
<feature type="region of interest" description="Disordered" evidence="3">
    <location>
        <begin position="1"/>
        <end position="20"/>
    </location>
</feature>
<keyword evidence="1" id="KW-0805">Transcription regulation</keyword>
<evidence type="ECO:0000313" key="6">
    <source>
        <dbReference type="Proteomes" id="UP000540423"/>
    </source>
</evidence>
<keyword evidence="2" id="KW-0804">Transcription</keyword>
<dbReference type="Pfam" id="PF12833">
    <property type="entry name" value="HTH_18"/>
    <property type="match status" value="1"/>
</dbReference>
<dbReference type="PANTHER" id="PTHR11019">
    <property type="entry name" value="HTH-TYPE TRANSCRIPTIONAL REGULATOR NIMR"/>
    <property type="match status" value="1"/>
</dbReference>
<evidence type="ECO:0000259" key="4">
    <source>
        <dbReference type="PROSITE" id="PS01124"/>
    </source>
</evidence>
<dbReference type="SUPFAM" id="SSF46689">
    <property type="entry name" value="Homeodomain-like"/>
    <property type="match status" value="1"/>
</dbReference>
<feature type="domain" description="HTH araC/xylS-type" evidence="4">
    <location>
        <begin position="24"/>
        <end position="73"/>
    </location>
</feature>
<keyword evidence="5" id="KW-0238">DNA-binding</keyword>
<dbReference type="Proteomes" id="UP000540423">
    <property type="component" value="Unassembled WGS sequence"/>
</dbReference>
<reference evidence="5 6" key="1">
    <citation type="submission" date="2020-08" db="EMBL/GenBank/DDBJ databases">
        <title>Genomic Encyclopedia of Type Strains, Phase IV (KMG-IV): sequencing the most valuable type-strain genomes for metagenomic binning, comparative biology and taxonomic classification.</title>
        <authorList>
            <person name="Goeker M."/>
        </authorList>
    </citation>
    <scope>NUCLEOTIDE SEQUENCE [LARGE SCALE GENOMIC DNA]</scope>
    <source>
        <strain evidence="5 6">DSM 40141</strain>
    </source>
</reference>
<accession>A0A7X0HK14</accession>
<evidence type="ECO:0000256" key="2">
    <source>
        <dbReference type="ARBA" id="ARBA00023163"/>
    </source>
</evidence>
<gene>
    <name evidence="5" type="ORF">HNQ79_005430</name>
</gene>
<evidence type="ECO:0000313" key="5">
    <source>
        <dbReference type="EMBL" id="MBB6438918.1"/>
    </source>
</evidence>
<comment type="caution">
    <text evidence="5">The sequence shown here is derived from an EMBL/GenBank/DDBJ whole genome shotgun (WGS) entry which is preliminary data.</text>
</comment>
<proteinExistence type="predicted"/>
<protein>
    <submittedName>
        <fullName evidence="5">AraC-like DNA-binding protein</fullName>
    </submittedName>
</protein>
<sequence length="87" mass="9998">MQSPYQQPPHRRERGQLSPTKTTDLRLFHALRMPAEGVPVTAVAHRCGWASASAFIDVFRRAYGYTPGVHHRRAARQEERMRMPADE</sequence>
<dbReference type="AlphaFoldDB" id="A0A7X0HK14"/>
<dbReference type="PROSITE" id="PS01124">
    <property type="entry name" value="HTH_ARAC_FAMILY_2"/>
    <property type="match status" value="1"/>
</dbReference>
<name>A0A7X0HK14_9ACTN</name>
<evidence type="ECO:0000256" key="1">
    <source>
        <dbReference type="ARBA" id="ARBA00023015"/>
    </source>
</evidence>
<dbReference type="InterPro" id="IPR009057">
    <property type="entry name" value="Homeodomain-like_sf"/>
</dbReference>